<dbReference type="Proteomes" id="UP000799778">
    <property type="component" value="Unassembled WGS sequence"/>
</dbReference>
<feature type="coiled-coil region" evidence="1">
    <location>
        <begin position="32"/>
        <end position="107"/>
    </location>
</feature>
<dbReference type="RefSeq" id="XP_033381562.1">
    <property type="nucleotide sequence ID" value="XM_033522192.1"/>
</dbReference>
<reference evidence="3" key="1">
    <citation type="journal article" date="2020" name="Stud. Mycol.">
        <title>101 Dothideomycetes genomes: a test case for predicting lifestyles and emergence of pathogens.</title>
        <authorList>
            <person name="Haridas S."/>
            <person name="Albert R."/>
            <person name="Binder M."/>
            <person name="Bloem J."/>
            <person name="Labutti K."/>
            <person name="Salamov A."/>
            <person name="Andreopoulos B."/>
            <person name="Baker S."/>
            <person name="Barry K."/>
            <person name="Bills G."/>
            <person name="Bluhm B."/>
            <person name="Cannon C."/>
            <person name="Castanera R."/>
            <person name="Culley D."/>
            <person name="Daum C."/>
            <person name="Ezra D."/>
            <person name="Gonzalez J."/>
            <person name="Henrissat B."/>
            <person name="Kuo A."/>
            <person name="Liang C."/>
            <person name="Lipzen A."/>
            <person name="Lutzoni F."/>
            <person name="Magnuson J."/>
            <person name="Mondo S."/>
            <person name="Nolan M."/>
            <person name="Ohm R."/>
            <person name="Pangilinan J."/>
            <person name="Park H.-J."/>
            <person name="Ramirez L."/>
            <person name="Alfaro M."/>
            <person name="Sun H."/>
            <person name="Tritt A."/>
            <person name="Yoshinaga Y."/>
            <person name="Zwiers L.-H."/>
            <person name="Turgeon B."/>
            <person name="Goodwin S."/>
            <person name="Spatafora J."/>
            <person name="Crous P."/>
            <person name="Grigoriev I."/>
        </authorList>
    </citation>
    <scope>NUCLEOTIDE SEQUENCE</scope>
    <source>
        <strain evidence="3">CBS 175.79</strain>
    </source>
</reference>
<feature type="compositionally biased region" description="Low complexity" evidence="2">
    <location>
        <begin position="10"/>
        <end position="20"/>
    </location>
</feature>
<dbReference type="GeneID" id="54279589"/>
<accession>A0A6A5XJU7</accession>
<feature type="region of interest" description="Disordered" evidence="2">
    <location>
        <begin position="247"/>
        <end position="266"/>
    </location>
</feature>
<keyword evidence="1" id="KW-0175">Coiled coil</keyword>
<organism evidence="3 4">
    <name type="scientific">Aaosphaeria arxii CBS 175.79</name>
    <dbReference type="NCBI Taxonomy" id="1450172"/>
    <lineage>
        <taxon>Eukaryota</taxon>
        <taxon>Fungi</taxon>
        <taxon>Dikarya</taxon>
        <taxon>Ascomycota</taxon>
        <taxon>Pezizomycotina</taxon>
        <taxon>Dothideomycetes</taxon>
        <taxon>Pleosporomycetidae</taxon>
        <taxon>Pleosporales</taxon>
        <taxon>Pleosporales incertae sedis</taxon>
        <taxon>Aaosphaeria</taxon>
    </lineage>
</organism>
<dbReference type="EMBL" id="ML978071">
    <property type="protein sequence ID" value="KAF2013223.1"/>
    <property type="molecule type" value="Genomic_DNA"/>
</dbReference>
<feature type="region of interest" description="Disordered" evidence="2">
    <location>
        <begin position="1"/>
        <end position="23"/>
    </location>
</feature>
<name>A0A6A5XJU7_9PLEO</name>
<gene>
    <name evidence="3" type="ORF">BU24DRAFT_232231</name>
</gene>
<sequence length="266" mass="29552">MPRASPAPKPSKNASPSEPAVSFSNPASLLWAKQIKREHAFLLERMKTAEAQVQASNSRAKAAEAAAQAVKDFARNFQQVTERISALEEARTGVDKAIAQFKDIEKELSHVHKLQDIVVSLQSRLDDFEIGYRQSSNKSKTILDKMEVLRTAFTRESQQRDDKIVKKNDPADVRVLSGRLDAIEGLQRKEATERKAVNDRLEDIQRTLMMQLGRVELPEDPLHTPTQQVDDALGDHSIGVALRGTQTPAAQVQVPASPWSSSSIIR</sequence>
<evidence type="ECO:0000256" key="1">
    <source>
        <dbReference type="SAM" id="Coils"/>
    </source>
</evidence>
<keyword evidence="4" id="KW-1185">Reference proteome</keyword>
<dbReference type="OrthoDB" id="3647228at2759"/>
<evidence type="ECO:0000256" key="2">
    <source>
        <dbReference type="SAM" id="MobiDB-lite"/>
    </source>
</evidence>
<protein>
    <submittedName>
        <fullName evidence="3">Uncharacterized protein</fullName>
    </submittedName>
</protein>
<evidence type="ECO:0000313" key="3">
    <source>
        <dbReference type="EMBL" id="KAF2013223.1"/>
    </source>
</evidence>
<dbReference type="AlphaFoldDB" id="A0A6A5XJU7"/>
<evidence type="ECO:0000313" key="4">
    <source>
        <dbReference type="Proteomes" id="UP000799778"/>
    </source>
</evidence>
<proteinExistence type="predicted"/>